<sequence length="114" mass="12958">MLVQAEANAVKRWDLGQSNRSFIAARSWKQAGHVDTLLKEANAILLGIKWLLEMQVRLVEIENDSLVVIRYLTSHDCLVSSLGHLIDDIKSLSANFRVVLFKHVLGREINRHIT</sequence>
<evidence type="ECO:0000313" key="2">
    <source>
        <dbReference type="EMBL" id="KAK8485438.1"/>
    </source>
</evidence>
<evidence type="ECO:0000313" key="3">
    <source>
        <dbReference type="Proteomes" id="UP001396334"/>
    </source>
</evidence>
<keyword evidence="3" id="KW-1185">Reference proteome</keyword>
<dbReference type="EMBL" id="JBBPBN010000500">
    <property type="protein sequence ID" value="KAK8485438.1"/>
    <property type="molecule type" value="Genomic_DNA"/>
</dbReference>
<dbReference type="PANTHER" id="PTHR47074">
    <property type="entry name" value="BNAC02G40300D PROTEIN"/>
    <property type="match status" value="1"/>
</dbReference>
<feature type="domain" description="RNase H type-1" evidence="1">
    <location>
        <begin position="30"/>
        <end position="111"/>
    </location>
</feature>
<name>A0ABR1ZYG5_9ROSI</name>
<evidence type="ECO:0000259" key="1">
    <source>
        <dbReference type="Pfam" id="PF13456"/>
    </source>
</evidence>
<dbReference type="Proteomes" id="UP001396334">
    <property type="component" value="Unassembled WGS sequence"/>
</dbReference>
<gene>
    <name evidence="2" type="ORF">V6N11_009851</name>
</gene>
<dbReference type="Gene3D" id="3.30.420.10">
    <property type="entry name" value="Ribonuclease H-like superfamily/Ribonuclease H"/>
    <property type="match status" value="1"/>
</dbReference>
<dbReference type="InterPro" id="IPR052929">
    <property type="entry name" value="RNase_H-like_EbsB-rel"/>
</dbReference>
<organism evidence="2 3">
    <name type="scientific">Hibiscus sabdariffa</name>
    <name type="common">roselle</name>
    <dbReference type="NCBI Taxonomy" id="183260"/>
    <lineage>
        <taxon>Eukaryota</taxon>
        <taxon>Viridiplantae</taxon>
        <taxon>Streptophyta</taxon>
        <taxon>Embryophyta</taxon>
        <taxon>Tracheophyta</taxon>
        <taxon>Spermatophyta</taxon>
        <taxon>Magnoliopsida</taxon>
        <taxon>eudicotyledons</taxon>
        <taxon>Gunneridae</taxon>
        <taxon>Pentapetalae</taxon>
        <taxon>rosids</taxon>
        <taxon>malvids</taxon>
        <taxon>Malvales</taxon>
        <taxon>Malvaceae</taxon>
        <taxon>Malvoideae</taxon>
        <taxon>Hibiscus</taxon>
    </lineage>
</organism>
<proteinExistence type="predicted"/>
<dbReference type="InterPro" id="IPR002156">
    <property type="entry name" value="RNaseH_domain"/>
</dbReference>
<protein>
    <recommendedName>
        <fullName evidence="1">RNase H type-1 domain-containing protein</fullName>
    </recommendedName>
</protein>
<comment type="caution">
    <text evidence="2">The sequence shown here is derived from an EMBL/GenBank/DDBJ whole genome shotgun (WGS) entry which is preliminary data.</text>
</comment>
<dbReference type="SUPFAM" id="SSF53098">
    <property type="entry name" value="Ribonuclease H-like"/>
    <property type="match status" value="1"/>
</dbReference>
<reference evidence="2 3" key="1">
    <citation type="journal article" date="2024" name="G3 (Bethesda)">
        <title>Genome assembly of Hibiscus sabdariffa L. provides insights into metabolisms of medicinal natural products.</title>
        <authorList>
            <person name="Kim T."/>
        </authorList>
    </citation>
    <scope>NUCLEOTIDE SEQUENCE [LARGE SCALE GENOMIC DNA]</scope>
    <source>
        <strain evidence="2">TK-2024</strain>
        <tissue evidence="2">Old leaves</tissue>
    </source>
</reference>
<dbReference type="Pfam" id="PF13456">
    <property type="entry name" value="RVT_3"/>
    <property type="match status" value="1"/>
</dbReference>
<dbReference type="InterPro" id="IPR036397">
    <property type="entry name" value="RNaseH_sf"/>
</dbReference>
<accession>A0ABR1ZYG5</accession>
<dbReference type="PANTHER" id="PTHR47074:SF48">
    <property type="entry name" value="POLYNUCLEOTIDYL TRANSFERASE, RIBONUCLEASE H-LIKE SUPERFAMILY PROTEIN"/>
    <property type="match status" value="1"/>
</dbReference>
<dbReference type="InterPro" id="IPR012337">
    <property type="entry name" value="RNaseH-like_sf"/>
</dbReference>